<dbReference type="Gene3D" id="1.25.40.10">
    <property type="entry name" value="Tetratricopeptide repeat domain"/>
    <property type="match status" value="1"/>
</dbReference>
<feature type="non-terminal residue" evidence="1">
    <location>
        <position position="1"/>
    </location>
</feature>
<comment type="caution">
    <text evidence="1">The sequence shown here is derived from an EMBL/GenBank/DDBJ whole genome shotgun (WGS) entry which is preliminary data.</text>
</comment>
<dbReference type="InterPro" id="IPR019734">
    <property type="entry name" value="TPR_rpt"/>
</dbReference>
<dbReference type="EMBL" id="BART01020196">
    <property type="protein sequence ID" value="GAH01261.1"/>
    <property type="molecule type" value="Genomic_DNA"/>
</dbReference>
<evidence type="ECO:0000313" key="1">
    <source>
        <dbReference type="EMBL" id="GAH01261.1"/>
    </source>
</evidence>
<dbReference type="Pfam" id="PF14559">
    <property type="entry name" value="TPR_19"/>
    <property type="match status" value="1"/>
</dbReference>
<dbReference type="InterPro" id="IPR011990">
    <property type="entry name" value="TPR-like_helical_dom_sf"/>
</dbReference>
<dbReference type="PROSITE" id="PS50005">
    <property type="entry name" value="TPR"/>
    <property type="match status" value="1"/>
</dbReference>
<protein>
    <submittedName>
        <fullName evidence="1">Uncharacterized protein</fullName>
    </submittedName>
</protein>
<gene>
    <name evidence="1" type="ORF">S01H4_37566</name>
</gene>
<dbReference type="SUPFAM" id="SSF48452">
    <property type="entry name" value="TPR-like"/>
    <property type="match status" value="1"/>
</dbReference>
<reference evidence="1" key="1">
    <citation type="journal article" date="2014" name="Front. Microbiol.">
        <title>High frequency of phylogenetically diverse reductive dehalogenase-homologous genes in deep subseafloor sedimentary metagenomes.</title>
        <authorList>
            <person name="Kawai M."/>
            <person name="Futagami T."/>
            <person name="Toyoda A."/>
            <person name="Takaki Y."/>
            <person name="Nishi S."/>
            <person name="Hori S."/>
            <person name="Arai W."/>
            <person name="Tsubouchi T."/>
            <person name="Morono Y."/>
            <person name="Uchiyama I."/>
            <person name="Ito T."/>
            <person name="Fujiyama A."/>
            <person name="Inagaki F."/>
            <person name="Takami H."/>
        </authorList>
    </citation>
    <scope>NUCLEOTIDE SEQUENCE</scope>
    <source>
        <strain evidence="1">Expedition CK06-06</strain>
    </source>
</reference>
<proteinExistence type="predicted"/>
<dbReference type="AlphaFoldDB" id="X1BZH7"/>
<organism evidence="1">
    <name type="scientific">marine sediment metagenome</name>
    <dbReference type="NCBI Taxonomy" id="412755"/>
    <lineage>
        <taxon>unclassified sequences</taxon>
        <taxon>metagenomes</taxon>
        <taxon>ecological metagenomes</taxon>
    </lineage>
</organism>
<sequence>YQEQYEDVKDKLPEVEAKQSDERTMLLKEPDEGEIKVIRDAATQSLKTSNEASRKVIFGEALNQTGDAVIALPILKKVAEENTTYRDAYVFLGRSYILMKNYEQAKDTLLKAKELDSIYYPTWLYLGEAYEGLENQELANTCYEKARKLQ</sequence>
<name>X1BZH7_9ZZZZ</name>
<accession>X1BZH7</accession>